<dbReference type="Pfam" id="PF08100">
    <property type="entry name" value="Dimerisation"/>
    <property type="match status" value="1"/>
</dbReference>
<dbReference type="GO" id="GO:0046983">
    <property type="term" value="F:protein dimerization activity"/>
    <property type="evidence" value="ECO:0007669"/>
    <property type="project" value="InterPro"/>
</dbReference>
<dbReference type="Proteomes" id="UP000252517">
    <property type="component" value="Unassembled WGS sequence"/>
</dbReference>
<dbReference type="GO" id="GO:0008171">
    <property type="term" value="F:O-methyltransferase activity"/>
    <property type="evidence" value="ECO:0007669"/>
    <property type="project" value="InterPro"/>
</dbReference>
<dbReference type="OrthoDB" id="8700339at2"/>
<sequence length="336" mass="37157">MVNSVMNKQDNLLPATLFDLVQAPLRWQVVKIAFSQGIFDHLVTPLTAQDLATKLGFDAVRCELYLNALCAMGLIEKQQGLFANRAEYGDFLRSDGKKSIGELFLQLSQTRHDDLELLLRGAEKTVPLDMNSEEHWDGAAKSLLAFHRAVAGKQMFACLSELPEWENARHVLDIGAGSSILAQGIVTSHPARQVTIIDLPPLARRMKQEQLVDFPARERVNVIEGDFNLVDLPEKQDVIWASMTLYYARDLEALLRRCHKALAPGGVFVSFHEELCQERTAPESHIVGRLVPAMKGNATSFDKDQIAQAVRAAGFASVSVRTVQTVVGPMAVTVGR</sequence>
<evidence type="ECO:0000259" key="4">
    <source>
        <dbReference type="Pfam" id="PF00891"/>
    </source>
</evidence>
<keyword evidence="3" id="KW-0949">S-adenosyl-L-methionine</keyword>
<dbReference type="SUPFAM" id="SSF46785">
    <property type="entry name" value="Winged helix' DNA-binding domain"/>
    <property type="match status" value="1"/>
</dbReference>
<evidence type="ECO:0000256" key="3">
    <source>
        <dbReference type="ARBA" id="ARBA00022691"/>
    </source>
</evidence>
<dbReference type="Gene3D" id="3.40.50.150">
    <property type="entry name" value="Vaccinia Virus protein VP39"/>
    <property type="match status" value="1"/>
</dbReference>
<dbReference type="Gene3D" id="1.10.10.10">
    <property type="entry name" value="Winged helix-like DNA-binding domain superfamily/Winged helix DNA-binding domain"/>
    <property type="match status" value="1"/>
</dbReference>
<dbReference type="InterPro" id="IPR036390">
    <property type="entry name" value="WH_DNA-bd_sf"/>
</dbReference>
<accession>A0A367XKJ9</accession>
<dbReference type="AlphaFoldDB" id="A0A367XKJ9"/>
<dbReference type="InterPro" id="IPR036388">
    <property type="entry name" value="WH-like_DNA-bd_sf"/>
</dbReference>
<name>A0A367XKJ9_9PROT</name>
<dbReference type="InterPro" id="IPR001077">
    <property type="entry name" value="COMT_C"/>
</dbReference>
<keyword evidence="2" id="KW-0808">Transferase</keyword>
<proteinExistence type="predicted"/>
<dbReference type="PROSITE" id="PS51683">
    <property type="entry name" value="SAM_OMT_II"/>
    <property type="match status" value="1"/>
</dbReference>
<dbReference type="InterPro" id="IPR012967">
    <property type="entry name" value="COMT_dimerisation"/>
</dbReference>
<evidence type="ECO:0000256" key="1">
    <source>
        <dbReference type="ARBA" id="ARBA00022603"/>
    </source>
</evidence>
<dbReference type="PANTHER" id="PTHR43861:SF1">
    <property type="entry name" value="TRANS-ACONITATE 2-METHYLTRANSFERASE"/>
    <property type="match status" value="1"/>
</dbReference>
<evidence type="ECO:0000313" key="7">
    <source>
        <dbReference type="Proteomes" id="UP000252517"/>
    </source>
</evidence>
<comment type="caution">
    <text evidence="6">The sequence shown here is derived from an EMBL/GenBank/DDBJ whole genome shotgun (WGS) entry which is preliminary data.</text>
</comment>
<dbReference type="GO" id="GO:0032259">
    <property type="term" value="P:methylation"/>
    <property type="evidence" value="ECO:0007669"/>
    <property type="project" value="UniProtKB-KW"/>
</dbReference>
<gene>
    <name evidence="6" type="ORF">TH25_01680</name>
</gene>
<dbReference type="PANTHER" id="PTHR43861">
    <property type="entry name" value="TRANS-ACONITATE 2-METHYLTRANSFERASE-RELATED"/>
    <property type="match status" value="1"/>
</dbReference>
<dbReference type="EMBL" id="JPWH01000001">
    <property type="protein sequence ID" value="RCK54078.1"/>
    <property type="molecule type" value="Genomic_DNA"/>
</dbReference>
<evidence type="ECO:0000313" key="6">
    <source>
        <dbReference type="EMBL" id="RCK54078.1"/>
    </source>
</evidence>
<dbReference type="CDD" id="cd02440">
    <property type="entry name" value="AdoMet_MTases"/>
    <property type="match status" value="1"/>
</dbReference>
<evidence type="ECO:0000259" key="5">
    <source>
        <dbReference type="Pfam" id="PF08100"/>
    </source>
</evidence>
<dbReference type="InterPro" id="IPR016461">
    <property type="entry name" value="COMT-like"/>
</dbReference>
<protein>
    <submittedName>
        <fullName evidence="6">Uncharacterized protein</fullName>
    </submittedName>
</protein>
<reference evidence="6 7" key="1">
    <citation type="submission" date="2014-07" db="EMBL/GenBank/DDBJ databases">
        <title>Draft genome sequence of Thalassospira profundimaris S25-3-2.</title>
        <authorList>
            <person name="Lai Q."/>
            <person name="Shao Z."/>
        </authorList>
    </citation>
    <scope>NUCLEOTIDE SEQUENCE [LARGE SCALE GENOMIC DNA]</scope>
    <source>
        <strain evidence="6 7">S25-3-2</strain>
    </source>
</reference>
<organism evidence="6 7">
    <name type="scientific">Thalassospira profundimaris</name>
    <dbReference type="NCBI Taxonomy" id="502049"/>
    <lineage>
        <taxon>Bacteria</taxon>
        <taxon>Pseudomonadati</taxon>
        <taxon>Pseudomonadota</taxon>
        <taxon>Alphaproteobacteria</taxon>
        <taxon>Rhodospirillales</taxon>
        <taxon>Thalassospiraceae</taxon>
        <taxon>Thalassospira</taxon>
    </lineage>
</organism>
<dbReference type="Pfam" id="PF00891">
    <property type="entry name" value="Methyltransf_2"/>
    <property type="match status" value="1"/>
</dbReference>
<feature type="domain" description="O-methyltransferase dimerisation" evidence="5">
    <location>
        <begin position="25"/>
        <end position="80"/>
    </location>
</feature>
<evidence type="ECO:0000256" key="2">
    <source>
        <dbReference type="ARBA" id="ARBA00022679"/>
    </source>
</evidence>
<keyword evidence="1" id="KW-0489">Methyltransferase</keyword>
<dbReference type="InterPro" id="IPR029063">
    <property type="entry name" value="SAM-dependent_MTases_sf"/>
</dbReference>
<feature type="domain" description="O-methyltransferase C-terminal" evidence="4">
    <location>
        <begin position="165"/>
        <end position="315"/>
    </location>
</feature>
<dbReference type="SUPFAM" id="SSF53335">
    <property type="entry name" value="S-adenosyl-L-methionine-dependent methyltransferases"/>
    <property type="match status" value="1"/>
</dbReference>